<feature type="transmembrane region" description="Helical" evidence="1">
    <location>
        <begin position="174"/>
        <end position="198"/>
    </location>
</feature>
<dbReference type="InterPro" id="IPR045340">
    <property type="entry name" value="DUF6533"/>
</dbReference>
<feature type="transmembrane region" description="Helical" evidence="1">
    <location>
        <begin position="261"/>
        <end position="282"/>
    </location>
</feature>
<evidence type="ECO:0000256" key="1">
    <source>
        <dbReference type="SAM" id="Phobius"/>
    </source>
</evidence>
<feature type="transmembrane region" description="Helical" evidence="1">
    <location>
        <begin position="236"/>
        <end position="255"/>
    </location>
</feature>
<proteinExistence type="predicted"/>
<reference evidence="3 4" key="1">
    <citation type="journal article" date="2016" name="Mol. Biol. Evol.">
        <title>Comparative Genomics of Early-Diverging Mushroom-Forming Fungi Provides Insights into the Origins of Lignocellulose Decay Capabilities.</title>
        <authorList>
            <person name="Nagy L.G."/>
            <person name="Riley R."/>
            <person name="Tritt A."/>
            <person name="Adam C."/>
            <person name="Daum C."/>
            <person name="Floudas D."/>
            <person name="Sun H."/>
            <person name="Yadav J.S."/>
            <person name="Pangilinan J."/>
            <person name="Larsson K.H."/>
            <person name="Matsuura K."/>
            <person name="Barry K."/>
            <person name="Labutti K."/>
            <person name="Kuo R."/>
            <person name="Ohm R.A."/>
            <person name="Bhattacharya S.S."/>
            <person name="Shirouzu T."/>
            <person name="Yoshinaga Y."/>
            <person name="Martin F.M."/>
            <person name="Grigoriev I.V."/>
            <person name="Hibbett D.S."/>
        </authorList>
    </citation>
    <scope>NUCLEOTIDE SEQUENCE [LARGE SCALE GENOMIC DNA]</scope>
    <source>
        <strain evidence="3 4">CBS 109695</strain>
    </source>
</reference>
<keyword evidence="1" id="KW-1133">Transmembrane helix</keyword>
<dbReference type="AlphaFoldDB" id="A0A165XRE2"/>
<feature type="transmembrane region" description="Helical" evidence="1">
    <location>
        <begin position="105"/>
        <end position="125"/>
    </location>
</feature>
<evidence type="ECO:0000313" key="3">
    <source>
        <dbReference type="EMBL" id="KZP08816.1"/>
    </source>
</evidence>
<keyword evidence="1" id="KW-0812">Transmembrane</keyword>
<organism evidence="3 4">
    <name type="scientific">Athelia psychrophila</name>
    <dbReference type="NCBI Taxonomy" id="1759441"/>
    <lineage>
        <taxon>Eukaryota</taxon>
        <taxon>Fungi</taxon>
        <taxon>Dikarya</taxon>
        <taxon>Basidiomycota</taxon>
        <taxon>Agaricomycotina</taxon>
        <taxon>Agaricomycetes</taxon>
        <taxon>Agaricomycetidae</taxon>
        <taxon>Atheliales</taxon>
        <taxon>Atheliaceae</taxon>
        <taxon>Athelia</taxon>
    </lineage>
</organism>
<dbReference type="Pfam" id="PF20151">
    <property type="entry name" value="DUF6533"/>
    <property type="match status" value="1"/>
</dbReference>
<sequence>MHPLDPVSPGQYGYRLDGSVYPPAEEVEITSYSSVAILTVFMWAWLICLPEEVTILRRKRLSLPIVAYFVARLACLGNCICSVVLGTNLAVLSEALVGPSDPYNLLFFWITQSTTSLLFLIRIWAVYRYSKYVRYAFCALWTAVAASPALILIGRAPNDTCFIPHLPCWVWGPFTLPCMVAMLFYDTLVFIAVATAIYKNSVDLTTDLSYMQRFKLLICGNGLYKASEMLLKSGQLYYGVTIGVQLLSTVSAFLGLKYSQLIYMIFVPLSSVMACKVFRMLLLCDTVADPLSTAEIHEMFQQRRDSVDLSDTIVLQL</sequence>
<feature type="transmembrane region" description="Helical" evidence="1">
    <location>
        <begin position="132"/>
        <end position="154"/>
    </location>
</feature>
<dbReference type="OrthoDB" id="3038990at2759"/>
<dbReference type="Proteomes" id="UP000076532">
    <property type="component" value="Unassembled WGS sequence"/>
</dbReference>
<dbReference type="EMBL" id="KV417713">
    <property type="protein sequence ID" value="KZP08816.1"/>
    <property type="molecule type" value="Genomic_DNA"/>
</dbReference>
<keyword evidence="4" id="KW-1185">Reference proteome</keyword>
<name>A0A165XRE2_9AGAM</name>
<gene>
    <name evidence="3" type="ORF">FIBSPDRAFT_964455</name>
</gene>
<feature type="domain" description="DUF6533" evidence="2">
    <location>
        <begin position="32"/>
        <end position="74"/>
    </location>
</feature>
<keyword evidence="1" id="KW-0472">Membrane</keyword>
<protein>
    <recommendedName>
        <fullName evidence="2">DUF6533 domain-containing protein</fullName>
    </recommendedName>
</protein>
<evidence type="ECO:0000313" key="4">
    <source>
        <dbReference type="Proteomes" id="UP000076532"/>
    </source>
</evidence>
<evidence type="ECO:0000259" key="2">
    <source>
        <dbReference type="Pfam" id="PF20151"/>
    </source>
</evidence>
<feature type="transmembrane region" description="Helical" evidence="1">
    <location>
        <begin position="61"/>
        <end position="85"/>
    </location>
</feature>
<feature type="transmembrane region" description="Helical" evidence="1">
    <location>
        <begin position="29"/>
        <end position="49"/>
    </location>
</feature>
<accession>A0A165XRE2</accession>